<keyword evidence="2 4" id="KW-0862">Zinc</keyword>
<name>A0AA47MG09_MERPO</name>
<dbReference type="FunFam" id="2.10.110.10:FF:000002">
    <property type="entry name" value="LIM domain and actin-binding 1"/>
    <property type="match status" value="1"/>
</dbReference>
<feature type="compositionally biased region" description="Basic and acidic residues" evidence="5">
    <location>
        <begin position="325"/>
        <end position="339"/>
    </location>
</feature>
<gene>
    <name evidence="7" type="primary">Xirp2_0</name>
    <name evidence="7" type="ORF">N1851_023831</name>
</gene>
<evidence type="ECO:0000256" key="5">
    <source>
        <dbReference type="SAM" id="MobiDB-lite"/>
    </source>
</evidence>
<dbReference type="Proteomes" id="UP001174136">
    <property type="component" value="Unassembled WGS sequence"/>
</dbReference>
<dbReference type="SUPFAM" id="SSF57716">
    <property type="entry name" value="Glucocorticoid receptor-like (DNA-binding domain)"/>
    <property type="match status" value="2"/>
</dbReference>
<feature type="compositionally biased region" description="Low complexity" evidence="5">
    <location>
        <begin position="366"/>
        <end position="379"/>
    </location>
</feature>
<reference evidence="7" key="1">
    <citation type="journal article" date="2023" name="Front. Mar. Sci.">
        <title>A new Merluccius polli reference genome to investigate the effects of global change in West African waters.</title>
        <authorList>
            <person name="Mateo J.L."/>
            <person name="Blanco-Fernandez C."/>
            <person name="Garcia-Vazquez E."/>
            <person name="Machado-Schiaffino G."/>
        </authorList>
    </citation>
    <scope>NUCLEOTIDE SEQUENCE</scope>
    <source>
        <strain evidence="7">C29</strain>
        <tissue evidence="7">Fin</tissue>
    </source>
</reference>
<keyword evidence="1 4" id="KW-0479">Metal-binding</keyword>
<evidence type="ECO:0000259" key="6">
    <source>
        <dbReference type="PROSITE" id="PS50023"/>
    </source>
</evidence>
<dbReference type="PROSITE" id="PS00478">
    <property type="entry name" value="LIM_DOMAIN_1"/>
    <property type="match status" value="1"/>
</dbReference>
<feature type="region of interest" description="Disordered" evidence="5">
    <location>
        <begin position="91"/>
        <end position="165"/>
    </location>
</feature>
<dbReference type="EMBL" id="JAOPHQ010004376">
    <property type="protein sequence ID" value="KAK0139450.1"/>
    <property type="molecule type" value="Genomic_DNA"/>
</dbReference>
<evidence type="ECO:0000256" key="4">
    <source>
        <dbReference type="PROSITE-ProRule" id="PRU00125"/>
    </source>
</evidence>
<dbReference type="InterPro" id="IPR001781">
    <property type="entry name" value="Znf_LIM"/>
</dbReference>
<evidence type="ECO:0000256" key="3">
    <source>
        <dbReference type="ARBA" id="ARBA00023038"/>
    </source>
</evidence>
<feature type="compositionally biased region" description="Polar residues" evidence="5">
    <location>
        <begin position="93"/>
        <end position="111"/>
    </location>
</feature>
<evidence type="ECO:0000313" key="7">
    <source>
        <dbReference type="EMBL" id="KAK0139450.1"/>
    </source>
</evidence>
<feature type="domain" description="LIM zinc-binding" evidence="6">
    <location>
        <begin position="12"/>
        <end position="72"/>
    </location>
</feature>
<feature type="region of interest" description="Disordered" evidence="5">
    <location>
        <begin position="180"/>
        <end position="339"/>
    </location>
</feature>
<proteinExistence type="predicted"/>
<accession>A0AA47MG09</accession>
<feature type="compositionally biased region" description="Basic and acidic residues" evidence="5">
    <location>
        <begin position="275"/>
        <end position="315"/>
    </location>
</feature>
<feature type="region of interest" description="Disordered" evidence="5">
    <location>
        <begin position="363"/>
        <end position="417"/>
    </location>
</feature>
<dbReference type="Gene3D" id="2.10.110.10">
    <property type="entry name" value="Cysteine Rich Protein"/>
    <property type="match status" value="1"/>
</dbReference>
<keyword evidence="8" id="KW-1185">Reference proteome</keyword>
<dbReference type="Pfam" id="PF00412">
    <property type="entry name" value="LIM"/>
    <property type="match status" value="1"/>
</dbReference>
<dbReference type="SMART" id="SM00132">
    <property type="entry name" value="LIM"/>
    <property type="match status" value="1"/>
</dbReference>
<feature type="compositionally biased region" description="Basic and acidic residues" evidence="5">
    <location>
        <begin position="189"/>
        <end position="198"/>
    </location>
</feature>
<dbReference type="GO" id="GO:0046872">
    <property type="term" value="F:metal ion binding"/>
    <property type="evidence" value="ECO:0007669"/>
    <property type="project" value="UniProtKB-KW"/>
</dbReference>
<feature type="compositionally biased region" description="Basic and acidic residues" evidence="5">
    <location>
        <begin position="248"/>
        <end position="260"/>
    </location>
</feature>
<keyword evidence="3 4" id="KW-0440">LIM domain</keyword>
<evidence type="ECO:0000313" key="8">
    <source>
        <dbReference type="Proteomes" id="UP001174136"/>
    </source>
</evidence>
<sequence length="582" mass="62469">MGQKKTRIPDSELCVACRKRVYPMEALIADKQTFHKSCFCCQHCRGKLSLGNYASLHGRMYCKPHFTQLFKAKGNYDEGFGQKPHKELWNAKTPASTNQQAQTMKIKSPTPQKRGLDPKSPATTRGGAEPSSPVVRNDVASEASDESKAHASKIAVVWPPQTDSPKKAFNVEEEVKLVKPAWPPQEGAAQKDAEDRRRSQPIGAPLTRSDNNAAVESENGHRHESTSPVPQSPVKETNAAADATLTQDTHEGPSADKAEGEAGVAPAKVVETTGGEDREDVKDKQVTEREERGGKKDAEVKKEKEKVEKVSEHSGENGAGAPGEMENRQEEKATADDIISKGGAVKVTVIDGGTEAAAPAEVKATNGNGNNNNNNNNNNITPPLRHDAAFEERGRTETGGDRLLPFADSGREEGDLFPSERCDEELAWMPNHVLRMAQRDDAFVPESAKCSDATVGVSEHGSVGEFGEAAAEGCPSSDGGSLGESFTGSTVTASSFLEDIFAGLNTTGLLCDFKCDDFAGETTTTTTSAPRSALDDLLDFGAWGGEESGSGLSSSLLARDEDDALTVEEQIKRNRYYDDSDN</sequence>
<dbReference type="CDD" id="cd09442">
    <property type="entry name" value="LIM_Eplin_like"/>
    <property type="match status" value="1"/>
</dbReference>
<dbReference type="AlphaFoldDB" id="A0AA47MG09"/>
<evidence type="ECO:0000256" key="1">
    <source>
        <dbReference type="ARBA" id="ARBA00022723"/>
    </source>
</evidence>
<comment type="caution">
    <text evidence="7">The sequence shown here is derived from an EMBL/GenBank/DDBJ whole genome shotgun (WGS) entry which is preliminary data.</text>
</comment>
<organism evidence="7 8">
    <name type="scientific">Merluccius polli</name>
    <name type="common">Benguela hake</name>
    <name type="synonym">Merluccius cadenati</name>
    <dbReference type="NCBI Taxonomy" id="89951"/>
    <lineage>
        <taxon>Eukaryota</taxon>
        <taxon>Metazoa</taxon>
        <taxon>Chordata</taxon>
        <taxon>Craniata</taxon>
        <taxon>Vertebrata</taxon>
        <taxon>Euteleostomi</taxon>
        <taxon>Actinopterygii</taxon>
        <taxon>Neopterygii</taxon>
        <taxon>Teleostei</taxon>
        <taxon>Neoteleostei</taxon>
        <taxon>Acanthomorphata</taxon>
        <taxon>Zeiogadaria</taxon>
        <taxon>Gadariae</taxon>
        <taxon>Gadiformes</taxon>
        <taxon>Gadoidei</taxon>
        <taxon>Merlucciidae</taxon>
        <taxon>Merluccius</taxon>
    </lineage>
</organism>
<protein>
    <submittedName>
        <fullName evidence="7">Xin actin-binding repeat-containing protein 2</fullName>
    </submittedName>
</protein>
<dbReference type="PANTHER" id="PTHR24206">
    <property type="entry name" value="OS06G0237300 PROTEIN"/>
    <property type="match status" value="1"/>
</dbReference>
<dbReference type="PROSITE" id="PS50023">
    <property type="entry name" value="LIM_DOMAIN_2"/>
    <property type="match status" value="1"/>
</dbReference>
<feature type="compositionally biased region" description="Basic and acidic residues" evidence="5">
    <location>
        <begin position="384"/>
        <end position="400"/>
    </location>
</feature>
<evidence type="ECO:0000256" key="2">
    <source>
        <dbReference type="ARBA" id="ARBA00022833"/>
    </source>
</evidence>